<dbReference type="EMBL" id="MAYM02000603">
    <property type="protein sequence ID" value="RLN37306.1"/>
    <property type="molecule type" value="Genomic_DNA"/>
</dbReference>
<feature type="compositionally biased region" description="Acidic residues" evidence="2">
    <location>
        <begin position="17"/>
        <end position="30"/>
    </location>
</feature>
<proteinExistence type="predicted"/>
<evidence type="ECO:0000313" key="6">
    <source>
        <dbReference type="Proteomes" id="UP000285883"/>
    </source>
</evidence>
<keyword evidence="1" id="KW-0175">Coiled coil</keyword>
<gene>
    <name evidence="3" type="ORF">BBI17_009037</name>
    <name evidence="4" type="ORF">BBO99_00009044</name>
</gene>
<dbReference type="PANTHER" id="PTHR35796:SF3">
    <property type="entry name" value="BHLH DOMAIN-CONTAINING PROTEIN"/>
    <property type="match status" value="1"/>
</dbReference>
<dbReference type="EMBL" id="MBDN02000595">
    <property type="protein sequence ID" value="RLN74188.1"/>
    <property type="molecule type" value="Genomic_DNA"/>
</dbReference>
<dbReference type="Proteomes" id="UP000285624">
    <property type="component" value="Unassembled WGS sequence"/>
</dbReference>
<sequence>MTLEFPLHAPTPPISTLDDDGDDSDEQGEIDVDAEMEELLESLTAYLQSNQQSRGKIRRRARDNLQTEVEFLRNKVQQMEEELRALRLEHLDNMAPVPAPSTPAATLAFSSQAFGFPLSIPQVNEAPPIWDLAARQQRWRQKAVKENARLRMVLNTQASLAKSMEAQLGKRIRQQFTSEGCTPDNLVAQSWSPSFALETETVDALQYGLDTVFNELDAVFCCQWDGDSSSDTVMEMVEMKFTGKNTNADFHVKQAVRRYVEIDRKVVMWVFKAEAAENQISAYSSFAFVDKGYLALSQSLY</sequence>
<reference evidence="5 6" key="1">
    <citation type="submission" date="2018-07" db="EMBL/GenBank/DDBJ databases">
        <title>Genome sequencing of oomycete isolates from Chile give support for New Zealand origin for Phytophthora kernoviae and make available the first Nothophytophthora sp. genome.</title>
        <authorList>
            <person name="Studholme D.J."/>
            <person name="Sanfuentes E."/>
            <person name="Panda P."/>
            <person name="Hill R."/>
            <person name="Sambles C."/>
            <person name="Grant M."/>
            <person name="Williams N.M."/>
            <person name="Mcdougal R.L."/>
        </authorList>
    </citation>
    <scope>NUCLEOTIDE SEQUENCE [LARGE SCALE GENOMIC DNA]</scope>
    <source>
        <strain evidence="3">Chile2</strain>
        <strain evidence="4">Chile4</strain>
    </source>
</reference>
<keyword evidence="5" id="KW-1185">Reference proteome</keyword>
<dbReference type="PANTHER" id="PTHR35796">
    <property type="entry name" value="HYPOTHETICAL CYTOSOLIC PROTEIN"/>
    <property type="match status" value="1"/>
</dbReference>
<protein>
    <submittedName>
        <fullName evidence="4">Uncharacterized protein</fullName>
    </submittedName>
</protein>
<accession>A0A3R7KF24</accession>
<evidence type="ECO:0000256" key="1">
    <source>
        <dbReference type="SAM" id="Coils"/>
    </source>
</evidence>
<evidence type="ECO:0000313" key="5">
    <source>
        <dbReference type="Proteomes" id="UP000285624"/>
    </source>
</evidence>
<dbReference type="STRING" id="325452.A0A3R7KF24"/>
<organism evidence="4 5">
    <name type="scientific">Phytophthora kernoviae</name>
    <dbReference type="NCBI Taxonomy" id="325452"/>
    <lineage>
        <taxon>Eukaryota</taxon>
        <taxon>Sar</taxon>
        <taxon>Stramenopiles</taxon>
        <taxon>Oomycota</taxon>
        <taxon>Peronosporomycetes</taxon>
        <taxon>Peronosporales</taxon>
        <taxon>Peronosporaceae</taxon>
        <taxon>Phytophthora</taxon>
    </lineage>
</organism>
<comment type="caution">
    <text evidence="4">The sequence shown here is derived from an EMBL/GenBank/DDBJ whole genome shotgun (WGS) entry which is preliminary data.</text>
</comment>
<evidence type="ECO:0000313" key="3">
    <source>
        <dbReference type="EMBL" id="RLN37306.1"/>
    </source>
</evidence>
<dbReference type="AlphaFoldDB" id="A0A3R7KF24"/>
<evidence type="ECO:0000256" key="2">
    <source>
        <dbReference type="SAM" id="MobiDB-lite"/>
    </source>
</evidence>
<feature type="region of interest" description="Disordered" evidence="2">
    <location>
        <begin position="1"/>
        <end position="30"/>
    </location>
</feature>
<feature type="coiled-coil region" evidence="1">
    <location>
        <begin position="62"/>
        <end position="89"/>
    </location>
</feature>
<name>A0A3R7KF24_9STRA</name>
<dbReference type="Proteomes" id="UP000285883">
    <property type="component" value="Unassembled WGS sequence"/>
</dbReference>
<evidence type="ECO:0000313" key="4">
    <source>
        <dbReference type="EMBL" id="RLN74188.1"/>
    </source>
</evidence>